<dbReference type="EMBL" id="FNRA01000010">
    <property type="protein sequence ID" value="SEB10063.1"/>
    <property type="molecule type" value="Genomic_DNA"/>
</dbReference>
<feature type="transmembrane region" description="Helical" evidence="1">
    <location>
        <begin position="20"/>
        <end position="37"/>
    </location>
</feature>
<keyword evidence="1" id="KW-1133">Transmembrane helix</keyword>
<dbReference type="Proteomes" id="UP000198850">
    <property type="component" value="Unassembled WGS sequence"/>
</dbReference>
<protein>
    <submittedName>
        <fullName evidence="2">Uncharacterized protein</fullName>
    </submittedName>
</protein>
<proteinExistence type="predicted"/>
<keyword evidence="1" id="KW-0812">Transmembrane</keyword>
<evidence type="ECO:0000256" key="1">
    <source>
        <dbReference type="SAM" id="Phobius"/>
    </source>
</evidence>
<accession>A0A1H4GKA0</accession>
<keyword evidence="3" id="KW-1185">Reference proteome</keyword>
<feature type="transmembrane region" description="Helical" evidence="1">
    <location>
        <begin position="99"/>
        <end position="125"/>
    </location>
</feature>
<evidence type="ECO:0000313" key="3">
    <source>
        <dbReference type="Proteomes" id="UP000198850"/>
    </source>
</evidence>
<feature type="transmembrane region" description="Helical" evidence="1">
    <location>
        <begin position="49"/>
        <end position="69"/>
    </location>
</feature>
<reference evidence="2 3" key="1">
    <citation type="submission" date="2016-10" db="EMBL/GenBank/DDBJ databases">
        <authorList>
            <person name="de Groot N.N."/>
        </authorList>
    </citation>
    <scope>NUCLEOTIDE SEQUENCE [LARGE SCALE GENOMIC DNA]</scope>
    <source>
        <strain evidence="2 3">DSM 19033</strain>
    </source>
</reference>
<organism evidence="2 3">
    <name type="scientific">Pedobacter hartonius</name>
    <dbReference type="NCBI Taxonomy" id="425514"/>
    <lineage>
        <taxon>Bacteria</taxon>
        <taxon>Pseudomonadati</taxon>
        <taxon>Bacteroidota</taxon>
        <taxon>Sphingobacteriia</taxon>
        <taxon>Sphingobacteriales</taxon>
        <taxon>Sphingobacteriaceae</taxon>
        <taxon>Pedobacter</taxon>
    </lineage>
</organism>
<sequence>MQQYDGQEPAVWRKFARKNLLLSTLVNLLFNTCYPYFNFQDLRAVCLFHGSYCFARFILPMAFLLPFMITFDMMKKSMAVAEQCGNDMMFPGRSSKYKFIFRIAGINGMGTLVFILLVMLCVDISLPENYRFDGRLLSVLMGSLAAILAMYFTLYSIKKVRELLWSL</sequence>
<dbReference type="AlphaFoldDB" id="A0A1H4GKA0"/>
<feature type="transmembrane region" description="Helical" evidence="1">
    <location>
        <begin position="137"/>
        <end position="157"/>
    </location>
</feature>
<name>A0A1H4GKA0_9SPHI</name>
<evidence type="ECO:0000313" key="2">
    <source>
        <dbReference type="EMBL" id="SEB10063.1"/>
    </source>
</evidence>
<gene>
    <name evidence="2" type="ORF">SAMN05443550_110143</name>
</gene>
<keyword evidence="1" id="KW-0472">Membrane</keyword>
<dbReference type="STRING" id="425514.SAMN05443550_110143"/>
<dbReference type="RefSeq" id="WP_090558838.1">
    <property type="nucleotide sequence ID" value="NZ_FNRA01000010.1"/>
</dbReference>
<dbReference type="OrthoDB" id="661986at2"/>